<dbReference type="Proteomes" id="UP000529852">
    <property type="component" value="Unassembled WGS sequence"/>
</dbReference>
<gene>
    <name evidence="14" type="primary">Acmsd</name>
    <name evidence="14" type="ORF">FURFIG_R00849</name>
</gene>
<keyword evidence="7 12" id="KW-0210">Decarboxylase</keyword>
<keyword evidence="9 12" id="KW-0456">Lyase</keyword>
<evidence type="ECO:0000256" key="11">
    <source>
        <dbReference type="ARBA" id="ARBA00031120"/>
    </source>
</evidence>
<evidence type="ECO:0000256" key="3">
    <source>
        <dbReference type="ARBA" id="ARBA00011245"/>
    </source>
</evidence>
<evidence type="ECO:0000256" key="12">
    <source>
        <dbReference type="RuleBase" id="RU366045"/>
    </source>
</evidence>
<sequence>AAEKLNCCLFVHPWDMQLDGRMSKYWFPWLIGKCMPTETTMAICSMIMGGIFEKFPKLKVCFAHGGGAFPYTVGRISHGFNVRPDLCAMDNKVDPRKYLGSFYTDSLVHDRGALRLLTSVIGEVS</sequence>
<dbReference type="GO" id="GO:0046872">
    <property type="term" value="F:metal ion binding"/>
    <property type="evidence" value="ECO:0007669"/>
    <property type="project" value="UniProtKB-KW"/>
</dbReference>
<dbReference type="PANTHER" id="PTHR21240:SF27">
    <property type="entry name" value="2-AMINO-3-CARBOXYMUCONATE-6-SEMIALDEHYDE DECARBOXYLASE"/>
    <property type="match status" value="1"/>
</dbReference>
<comment type="similarity">
    <text evidence="2">Belongs to the metallo-dependent hydrolases superfamily. ACMSD family.</text>
</comment>
<evidence type="ECO:0000256" key="1">
    <source>
        <dbReference type="ARBA" id="ARBA00005079"/>
    </source>
</evidence>
<evidence type="ECO:0000256" key="4">
    <source>
        <dbReference type="ARBA" id="ARBA00012365"/>
    </source>
</evidence>
<comment type="function">
    <text evidence="10">Converts alpha-amino-beta-carboxymuconate-epsilon-semialdehyde (ACMS) to alpha-aminomuconate semialdehyde (AMS). ACMS can be converted non-enzymatically to quinolate (QA), a key precursor of NAD, and a potent endogenous excitotoxin of neuronal cells which is implicated in the pathogenesis of various neurodegenerative disorders. In the presence of ACMSD, ACMS is converted to AMS, a benign catabolite. ACMSD ultimately controls the metabolic fate of tryptophan catabolism along the kynurenine pathway.</text>
</comment>
<dbReference type="SUPFAM" id="SSF51556">
    <property type="entry name" value="Metallo-dependent hydrolases"/>
    <property type="match status" value="1"/>
</dbReference>
<comment type="pathway">
    <text evidence="1 12">Secondary metabolite metabolism; quinolate metabolism.</text>
</comment>
<evidence type="ECO:0000313" key="15">
    <source>
        <dbReference type="Proteomes" id="UP000529852"/>
    </source>
</evidence>
<comment type="subunit">
    <text evidence="3 12">Monomer.</text>
</comment>
<proteinExistence type="inferred from homology"/>
<dbReference type="PANTHER" id="PTHR21240">
    <property type="entry name" value="2-AMINO-3-CARBOXYLMUCONATE-6-SEMIALDEHYDE DECARBOXYLASE"/>
    <property type="match status" value="1"/>
</dbReference>
<dbReference type="UniPathway" id="UPA00270"/>
<evidence type="ECO:0000256" key="8">
    <source>
        <dbReference type="ARBA" id="ARBA00022833"/>
    </source>
</evidence>
<keyword evidence="6" id="KW-0479">Metal-binding</keyword>
<keyword evidence="15" id="KW-1185">Reference proteome</keyword>
<reference evidence="14 15" key="1">
    <citation type="submission" date="2019-09" db="EMBL/GenBank/DDBJ databases">
        <title>Bird 10,000 Genomes (B10K) Project - Family phase.</title>
        <authorList>
            <person name="Zhang G."/>
        </authorList>
    </citation>
    <scope>NUCLEOTIDE SEQUENCE [LARGE SCALE GENOMIC DNA]</scope>
    <source>
        <strain evidence="14">B10K-DU-003-06</strain>
    </source>
</reference>
<name>A0A7K5ALC4_9FURN</name>
<evidence type="ECO:0000256" key="6">
    <source>
        <dbReference type="ARBA" id="ARBA00022723"/>
    </source>
</evidence>
<dbReference type="EC" id="4.1.1.45" evidence="4 12"/>
<evidence type="ECO:0000256" key="7">
    <source>
        <dbReference type="ARBA" id="ARBA00022793"/>
    </source>
</evidence>
<dbReference type="Pfam" id="PF04909">
    <property type="entry name" value="Amidohydro_2"/>
    <property type="match status" value="1"/>
</dbReference>
<evidence type="ECO:0000256" key="2">
    <source>
        <dbReference type="ARBA" id="ARBA00005871"/>
    </source>
</evidence>
<dbReference type="GO" id="GO:0019748">
    <property type="term" value="P:secondary metabolic process"/>
    <property type="evidence" value="ECO:0007669"/>
    <property type="project" value="TreeGrafter"/>
</dbReference>
<evidence type="ECO:0000256" key="9">
    <source>
        <dbReference type="ARBA" id="ARBA00023239"/>
    </source>
</evidence>
<keyword evidence="8" id="KW-0862">Zinc</keyword>
<organism evidence="14 15">
    <name type="scientific">Furnarius figulus</name>
    <dbReference type="NCBI Taxonomy" id="463165"/>
    <lineage>
        <taxon>Eukaryota</taxon>
        <taxon>Metazoa</taxon>
        <taxon>Chordata</taxon>
        <taxon>Craniata</taxon>
        <taxon>Vertebrata</taxon>
        <taxon>Euteleostomi</taxon>
        <taxon>Archelosauria</taxon>
        <taxon>Archosauria</taxon>
        <taxon>Dinosauria</taxon>
        <taxon>Saurischia</taxon>
        <taxon>Theropoda</taxon>
        <taxon>Coelurosauria</taxon>
        <taxon>Aves</taxon>
        <taxon>Neognathae</taxon>
        <taxon>Neoaves</taxon>
        <taxon>Telluraves</taxon>
        <taxon>Australaves</taxon>
        <taxon>Passeriformes</taxon>
        <taxon>Furnariidae</taxon>
        <taxon>Furnarius</taxon>
    </lineage>
</organism>
<dbReference type="GO" id="GO:0001760">
    <property type="term" value="F:aminocarboxymuconate-semialdehyde decarboxylase activity"/>
    <property type="evidence" value="ECO:0007669"/>
    <property type="project" value="UniProtKB-UniRule"/>
</dbReference>
<comment type="catalytic activity">
    <reaction evidence="12">
        <text>2-amino-3-carboxymuconate 6-semialdehyde + H(+) = 2-aminomuconate 6-semialdehyde + CO2</text>
        <dbReference type="Rhea" id="RHEA:16557"/>
        <dbReference type="ChEBI" id="CHEBI:15378"/>
        <dbReference type="ChEBI" id="CHEBI:16526"/>
        <dbReference type="ChEBI" id="CHEBI:77634"/>
        <dbReference type="ChEBI" id="CHEBI:77803"/>
        <dbReference type="EC" id="4.1.1.45"/>
    </reaction>
</comment>
<evidence type="ECO:0000313" key="14">
    <source>
        <dbReference type="EMBL" id="NWR84349.1"/>
    </source>
</evidence>
<dbReference type="EMBL" id="VYZD01000040">
    <property type="protein sequence ID" value="NWR84349.1"/>
    <property type="molecule type" value="Genomic_DNA"/>
</dbReference>
<accession>A0A7K5ALC4</accession>
<evidence type="ECO:0000259" key="13">
    <source>
        <dbReference type="Pfam" id="PF04909"/>
    </source>
</evidence>
<evidence type="ECO:0000256" key="5">
    <source>
        <dbReference type="ARBA" id="ARBA00021214"/>
    </source>
</evidence>
<comment type="caution">
    <text evidence="14">The sequence shown here is derived from an EMBL/GenBank/DDBJ whole genome shotgun (WGS) entry which is preliminary data.</text>
</comment>
<dbReference type="GO" id="GO:0005829">
    <property type="term" value="C:cytosol"/>
    <property type="evidence" value="ECO:0007669"/>
    <property type="project" value="UniProtKB-UniRule"/>
</dbReference>
<dbReference type="GO" id="GO:0016787">
    <property type="term" value="F:hydrolase activity"/>
    <property type="evidence" value="ECO:0007669"/>
    <property type="project" value="InterPro"/>
</dbReference>
<dbReference type="InterPro" id="IPR032466">
    <property type="entry name" value="Metal_Hydrolase"/>
</dbReference>
<evidence type="ECO:0000256" key="10">
    <source>
        <dbReference type="ARBA" id="ARBA00025318"/>
    </source>
</evidence>
<feature type="non-terminal residue" evidence="14">
    <location>
        <position position="125"/>
    </location>
</feature>
<dbReference type="Gene3D" id="3.20.20.140">
    <property type="entry name" value="Metal-dependent hydrolases"/>
    <property type="match status" value="1"/>
</dbReference>
<dbReference type="GO" id="GO:1904985">
    <property type="term" value="P:negative regulation of quinolinate biosynthetic process"/>
    <property type="evidence" value="ECO:0007669"/>
    <property type="project" value="UniProtKB-UniRule"/>
</dbReference>
<dbReference type="AlphaFoldDB" id="A0A7K5ALC4"/>
<feature type="non-terminal residue" evidence="14">
    <location>
        <position position="1"/>
    </location>
</feature>
<dbReference type="InterPro" id="IPR032465">
    <property type="entry name" value="ACMSD"/>
</dbReference>
<protein>
    <recommendedName>
        <fullName evidence="5 12">2-amino-3-carboxymuconate-6-semialdehyde decarboxylase</fullName>
        <ecNumber evidence="4 12">4.1.1.45</ecNumber>
    </recommendedName>
    <alternativeName>
        <fullName evidence="11 12">Picolinate carboxylase</fullName>
    </alternativeName>
</protein>
<dbReference type="InterPro" id="IPR006680">
    <property type="entry name" value="Amidohydro-rel"/>
</dbReference>
<feature type="domain" description="Amidohydrolase-related" evidence="13">
    <location>
        <begin position="2"/>
        <end position="122"/>
    </location>
</feature>